<keyword evidence="1" id="KW-1133">Transmembrane helix</keyword>
<dbReference type="HOGENOM" id="CLU_1569754_0_0_11"/>
<dbReference type="eggNOG" id="ENOG5033I54">
    <property type="taxonomic scope" value="Bacteria"/>
</dbReference>
<keyword evidence="1" id="KW-0812">Transmembrane</keyword>
<evidence type="ECO:0000313" key="2">
    <source>
        <dbReference type="EMBL" id="EJJ07648.1"/>
    </source>
</evidence>
<sequence length="170" mass="17589">MDTTQRHGAHRITPATALGSLVGASAWAAAGKGLRLLPASVGRLAVGIKQSRGAYAAQGGCGIALGLFGWAVALSAAQGLFNGLLYPLVDAHDYQHSWGGPTLVGAWVVHAAVAVPVAVGALGVLRGMVAVDRANEQTLSGRRRRWWPLPLSALVAGGLVLFFTAWLHQV</sequence>
<evidence type="ECO:0000256" key="1">
    <source>
        <dbReference type="SAM" id="Phobius"/>
    </source>
</evidence>
<dbReference type="PATRIC" id="fig|1160718.3.peg.1597"/>
<proteinExistence type="predicted"/>
<feature type="transmembrane region" description="Helical" evidence="1">
    <location>
        <begin position="146"/>
        <end position="167"/>
    </location>
</feature>
<organism evidence="2">
    <name type="scientific">Streptomyces auratus AGR0001</name>
    <dbReference type="NCBI Taxonomy" id="1160718"/>
    <lineage>
        <taxon>Bacteria</taxon>
        <taxon>Bacillati</taxon>
        <taxon>Actinomycetota</taxon>
        <taxon>Actinomycetes</taxon>
        <taxon>Kitasatosporales</taxon>
        <taxon>Streptomycetaceae</taxon>
        <taxon>Streptomyces</taxon>
    </lineage>
</organism>
<dbReference type="AlphaFoldDB" id="J2K4A7"/>
<reference evidence="2" key="1">
    <citation type="journal article" date="2012" name="J. Bacteriol.">
        <title>Genome Sequence of Streptomyces auratus Strain AGR0001, a Phoslactomycin-Producing Actinomycete.</title>
        <authorList>
            <person name="Han X."/>
            <person name="Li M."/>
            <person name="Ding Z."/>
            <person name="Zhao J."/>
            <person name="Ji K."/>
            <person name="Wen M."/>
            <person name="Lu T."/>
        </authorList>
    </citation>
    <scope>NUCLEOTIDE SEQUENCE [LARGE SCALE GENOMIC DNA]</scope>
    <source>
        <strain evidence="2">AGR0001</strain>
    </source>
</reference>
<protein>
    <submittedName>
        <fullName evidence="2">Uncharacterized protein</fullName>
    </submittedName>
</protein>
<comment type="caution">
    <text evidence="2">The sequence shown here is derived from an EMBL/GenBank/DDBJ whole genome shotgun (WGS) entry which is preliminary data.</text>
</comment>
<name>J2K4A7_9ACTN</name>
<dbReference type="EMBL" id="AJGV01000057">
    <property type="protein sequence ID" value="EJJ07648.1"/>
    <property type="molecule type" value="Genomic_DNA"/>
</dbReference>
<feature type="transmembrane region" description="Helical" evidence="1">
    <location>
        <begin position="101"/>
        <end position="125"/>
    </location>
</feature>
<accession>J2K4A7</accession>
<feature type="transmembrane region" description="Helical" evidence="1">
    <location>
        <begin position="55"/>
        <end position="81"/>
    </location>
</feature>
<gene>
    <name evidence="2" type="ORF">SU9_07875</name>
</gene>
<keyword evidence="1" id="KW-0472">Membrane</keyword>
<dbReference type="RefSeq" id="WP_006603146.1">
    <property type="nucleotide sequence ID" value="NZ_CP072931.1"/>
</dbReference>